<organism evidence="7 8">
    <name type="scientific">Neonectria magnoliae</name>
    <dbReference type="NCBI Taxonomy" id="2732573"/>
    <lineage>
        <taxon>Eukaryota</taxon>
        <taxon>Fungi</taxon>
        <taxon>Dikarya</taxon>
        <taxon>Ascomycota</taxon>
        <taxon>Pezizomycotina</taxon>
        <taxon>Sordariomycetes</taxon>
        <taxon>Hypocreomycetidae</taxon>
        <taxon>Hypocreales</taxon>
        <taxon>Nectriaceae</taxon>
        <taxon>Neonectria</taxon>
    </lineage>
</organism>
<dbReference type="PROSITE" id="PS50048">
    <property type="entry name" value="ZN2_CY6_FUNGAL_2"/>
    <property type="match status" value="1"/>
</dbReference>
<dbReference type="PANTHER" id="PTHR47660">
    <property type="entry name" value="TRANSCRIPTION FACTOR WITH C2H2 AND ZN(2)-CYS(6) DNA BINDING DOMAIN (EUROFUNG)-RELATED-RELATED"/>
    <property type="match status" value="1"/>
</dbReference>
<evidence type="ECO:0000256" key="5">
    <source>
        <dbReference type="ARBA" id="ARBA00023242"/>
    </source>
</evidence>
<protein>
    <recommendedName>
        <fullName evidence="6">Zn(2)-C6 fungal-type domain-containing protein</fullName>
    </recommendedName>
</protein>
<keyword evidence="2" id="KW-0862">Zinc</keyword>
<evidence type="ECO:0000256" key="2">
    <source>
        <dbReference type="ARBA" id="ARBA00022833"/>
    </source>
</evidence>
<dbReference type="EMBL" id="JAZAVK010000049">
    <property type="protein sequence ID" value="KAK7427811.1"/>
    <property type="molecule type" value="Genomic_DNA"/>
</dbReference>
<keyword evidence="4" id="KW-0804">Transcription</keyword>
<name>A0ABR1I2U1_9HYPO</name>
<evidence type="ECO:0000313" key="7">
    <source>
        <dbReference type="EMBL" id="KAK7427811.1"/>
    </source>
</evidence>
<dbReference type="SMART" id="SM00066">
    <property type="entry name" value="GAL4"/>
    <property type="match status" value="1"/>
</dbReference>
<proteinExistence type="predicted"/>
<dbReference type="Pfam" id="PF00172">
    <property type="entry name" value="Zn_clus"/>
    <property type="match status" value="1"/>
</dbReference>
<feature type="domain" description="Zn(2)-C6 fungal-type" evidence="6">
    <location>
        <begin position="8"/>
        <end position="38"/>
    </location>
</feature>
<dbReference type="PANTHER" id="PTHR47660:SF2">
    <property type="entry name" value="TRANSCRIPTION FACTOR WITH C2H2 AND ZN(2)-CYS(6) DNA BINDING DOMAIN (EUROFUNG)"/>
    <property type="match status" value="1"/>
</dbReference>
<accession>A0ABR1I2U1</accession>
<keyword evidence="3" id="KW-0805">Transcription regulation</keyword>
<dbReference type="InterPro" id="IPR001138">
    <property type="entry name" value="Zn2Cys6_DnaBD"/>
</dbReference>
<dbReference type="Proteomes" id="UP001498421">
    <property type="component" value="Unassembled WGS sequence"/>
</dbReference>
<dbReference type="PROSITE" id="PS00463">
    <property type="entry name" value="ZN2_CY6_FUNGAL_1"/>
    <property type="match status" value="1"/>
</dbReference>
<comment type="caution">
    <text evidence="7">The sequence shown here is derived from an EMBL/GenBank/DDBJ whole genome shotgun (WGS) entry which is preliminary data.</text>
</comment>
<evidence type="ECO:0000256" key="3">
    <source>
        <dbReference type="ARBA" id="ARBA00023015"/>
    </source>
</evidence>
<gene>
    <name evidence="7" type="ORF">QQZ08_005749</name>
</gene>
<dbReference type="SUPFAM" id="SSF57701">
    <property type="entry name" value="Zn2/Cys6 DNA-binding domain"/>
    <property type="match status" value="1"/>
</dbReference>
<reference evidence="7 8" key="1">
    <citation type="journal article" date="2025" name="Microbiol. Resour. Announc.">
        <title>Draft genome sequences for Neonectria magnoliae and Neonectria punicea, canker pathogens of Liriodendron tulipifera and Acer saccharum in West Virginia.</title>
        <authorList>
            <person name="Petronek H.M."/>
            <person name="Kasson M.T."/>
            <person name="Metheny A.M."/>
            <person name="Stauder C.M."/>
            <person name="Lovett B."/>
            <person name="Lynch S.C."/>
            <person name="Garnas J.R."/>
            <person name="Kasson L.R."/>
            <person name="Stajich J.E."/>
        </authorList>
    </citation>
    <scope>NUCLEOTIDE SEQUENCE [LARGE SCALE GENOMIC DNA]</scope>
    <source>
        <strain evidence="7 8">NRRL 64651</strain>
    </source>
</reference>
<dbReference type="Gene3D" id="4.10.240.10">
    <property type="entry name" value="Zn(2)-C6 fungal-type DNA-binding domain"/>
    <property type="match status" value="1"/>
</dbReference>
<sequence>MHQPELKACEACKSSKRKCTKQLPRCRRCELRGLHCLYEAQPRTIVYQADDNAGILSRIRQTHHDEQSLEYPPCNVPLGIEAMAVDPQLELQISSSNSPNFLSIDDLRSAWFLTPDAWKISPVETSNLAPVSNAMIQGHCDKTMTWLRQWIGTGSNPFIHSEIYRNSIPECVSDAFMALSAYLSKTDETAELVHRLIEKKANELVASQVSGDQERNTIQDIGRVQSLLIYCIIRLFDGDIRQRHFAERHLPILHNWTKDMLLNASRASSDDTLLFGNALTNYSPQLTTEPSIPCQVSSEQLLWHAWILSESVRRTWCISMGIQASYELLKTGSGPCYGGVLVTTRKGVWDAETAFEWTKLCAEKSVGFVHRNASEKLMEDTNMDEVDVFALALMEIDVGREKMQRWQHGNWP</sequence>
<evidence type="ECO:0000259" key="6">
    <source>
        <dbReference type="PROSITE" id="PS50048"/>
    </source>
</evidence>
<evidence type="ECO:0000256" key="1">
    <source>
        <dbReference type="ARBA" id="ARBA00022723"/>
    </source>
</evidence>
<keyword evidence="5" id="KW-0539">Nucleus</keyword>
<dbReference type="CDD" id="cd00067">
    <property type="entry name" value="GAL4"/>
    <property type="match status" value="1"/>
</dbReference>
<evidence type="ECO:0000256" key="4">
    <source>
        <dbReference type="ARBA" id="ARBA00023163"/>
    </source>
</evidence>
<dbReference type="InterPro" id="IPR036864">
    <property type="entry name" value="Zn2-C6_fun-type_DNA-bd_sf"/>
</dbReference>
<keyword evidence="8" id="KW-1185">Reference proteome</keyword>
<keyword evidence="1" id="KW-0479">Metal-binding</keyword>
<evidence type="ECO:0000313" key="8">
    <source>
        <dbReference type="Proteomes" id="UP001498421"/>
    </source>
</evidence>